<evidence type="ECO:0000313" key="1">
    <source>
        <dbReference type="EMBL" id="EGN93442.1"/>
    </source>
</evidence>
<dbReference type="HOGENOM" id="CLU_712059_0_0_1"/>
<proteinExistence type="predicted"/>
<name>F8QE67_SERL3</name>
<protein>
    <submittedName>
        <fullName evidence="1">Uncharacterized protein</fullName>
    </submittedName>
</protein>
<reference evidence="2" key="1">
    <citation type="journal article" date="2011" name="Science">
        <title>The plant cell wall-decomposing machinery underlies the functional diversity of forest fungi.</title>
        <authorList>
            <person name="Eastwood D.C."/>
            <person name="Floudas D."/>
            <person name="Binder M."/>
            <person name="Majcherczyk A."/>
            <person name="Schneider P."/>
            <person name="Aerts A."/>
            <person name="Asiegbu F.O."/>
            <person name="Baker S.E."/>
            <person name="Barry K."/>
            <person name="Bendiksby M."/>
            <person name="Blumentritt M."/>
            <person name="Coutinho P.M."/>
            <person name="Cullen D."/>
            <person name="de Vries R.P."/>
            <person name="Gathman A."/>
            <person name="Goodell B."/>
            <person name="Henrissat B."/>
            <person name="Ihrmark K."/>
            <person name="Kauserud H."/>
            <person name="Kohler A."/>
            <person name="LaButti K."/>
            <person name="Lapidus A."/>
            <person name="Lavin J.L."/>
            <person name="Lee Y.-H."/>
            <person name="Lindquist E."/>
            <person name="Lilly W."/>
            <person name="Lucas S."/>
            <person name="Morin E."/>
            <person name="Murat C."/>
            <person name="Oguiza J.A."/>
            <person name="Park J."/>
            <person name="Pisabarro A.G."/>
            <person name="Riley R."/>
            <person name="Rosling A."/>
            <person name="Salamov A."/>
            <person name="Schmidt O."/>
            <person name="Schmutz J."/>
            <person name="Skrede I."/>
            <person name="Stenlid J."/>
            <person name="Wiebenga A."/>
            <person name="Xie X."/>
            <person name="Kuees U."/>
            <person name="Hibbett D.S."/>
            <person name="Hoffmeister D."/>
            <person name="Hoegberg N."/>
            <person name="Martin F."/>
            <person name="Grigoriev I.V."/>
            <person name="Watkinson S.C."/>
        </authorList>
    </citation>
    <scope>NUCLEOTIDE SEQUENCE [LARGE SCALE GENOMIC DNA]</scope>
    <source>
        <strain evidence="2">strain S7.3</strain>
    </source>
</reference>
<keyword evidence="2" id="KW-1185">Reference proteome</keyword>
<dbReference type="AlphaFoldDB" id="F8QE67"/>
<gene>
    <name evidence="1" type="ORF">SERLA73DRAFT_78741</name>
</gene>
<sequence>MQKDALKKAAGRKEELAGHIRAFELCAERSEADIASPKDDLKDKCAPIRWGTASVGNAVHHFQGGLLTAKLLSRFFLMKKSFWLFQAWKSEKLLADLGNNALSKKPALSPSFAEALSRAKHQLVAEAGGLECWNSLLPFKRTKLELTIEFSMVWTLGQDAYLGLSEAEKHEAEFLGASYGADCEPTPAKAHALNKSSQGAVKAISLASRIFNNKDTYCWYMENRGLVASQFPDMSNVRFQSHTEAAEVVLMDHQAILEFLEFVQDKKGHRKLNLIEVSLYKALHCLKTIMEAVTIVIYDSIVLHPYLKMVWGPGTESLNVLDLGLLHEEPKQHLKLIYTNPKLIFGANVPPETPCFGGQPWYTPAAMTAAFKLGFKLEHLSPITLALF</sequence>
<dbReference type="InParanoid" id="F8QE67"/>
<dbReference type="Proteomes" id="UP000008063">
    <property type="component" value="Unassembled WGS sequence"/>
</dbReference>
<dbReference type="EMBL" id="GL945492">
    <property type="protein sequence ID" value="EGN93442.1"/>
    <property type="molecule type" value="Genomic_DNA"/>
</dbReference>
<dbReference type="OrthoDB" id="2680677at2759"/>
<dbReference type="STRING" id="936435.F8QE67"/>
<organism evidence="2">
    <name type="scientific">Serpula lacrymans var. lacrymans (strain S7.3)</name>
    <name type="common">Dry rot fungus</name>
    <dbReference type="NCBI Taxonomy" id="936435"/>
    <lineage>
        <taxon>Eukaryota</taxon>
        <taxon>Fungi</taxon>
        <taxon>Dikarya</taxon>
        <taxon>Basidiomycota</taxon>
        <taxon>Agaricomycotina</taxon>
        <taxon>Agaricomycetes</taxon>
        <taxon>Agaricomycetidae</taxon>
        <taxon>Boletales</taxon>
        <taxon>Coniophorineae</taxon>
        <taxon>Serpulaceae</taxon>
        <taxon>Serpula</taxon>
    </lineage>
</organism>
<accession>F8QE67</accession>
<evidence type="ECO:0000313" key="2">
    <source>
        <dbReference type="Proteomes" id="UP000008063"/>
    </source>
</evidence>